<gene>
    <name evidence="2" type="ORF">KC19_VG044600</name>
</gene>
<keyword evidence="3" id="KW-1185">Reference proteome</keyword>
<comment type="caution">
    <text evidence="2">The sequence shown here is derived from an EMBL/GenBank/DDBJ whole genome shotgun (WGS) entry which is preliminary data.</text>
</comment>
<feature type="compositionally biased region" description="Basic and acidic residues" evidence="1">
    <location>
        <begin position="99"/>
        <end position="122"/>
    </location>
</feature>
<evidence type="ECO:0000313" key="3">
    <source>
        <dbReference type="Proteomes" id="UP000822688"/>
    </source>
</evidence>
<evidence type="ECO:0000256" key="1">
    <source>
        <dbReference type="SAM" id="MobiDB-lite"/>
    </source>
</evidence>
<proteinExistence type="predicted"/>
<protein>
    <submittedName>
        <fullName evidence="2">Uncharacterized protein</fullName>
    </submittedName>
</protein>
<feature type="region of interest" description="Disordered" evidence="1">
    <location>
        <begin position="95"/>
        <end position="122"/>
    </location>
</feature>
<reference evidence="2" key="1">
    <citation type="submission" date="2020-06" db="EMBL/GenBank/DDBJ databases">
        <title>WGS assembly of Ceratodon purpureus strain R40.</title>
        <authorList>
            <person name="Carey S.B."/>
            <person name="Jenkins J."/>
            <person name="Shu S."/>
            <person name="Lovell J.T."/>
            <person name="Sreedasyam A."/>
            <person name="Maumus F."/>
            <person name="Tiley G.P."/>
            <person name="Fernandez-Pozo N."/>
            <person name="Barry K."/>
            <person name="Chen C."/>
            <person name="Wang M."/>
            <person name="Lipzen A."/>
            <person name="Daum C."/>
            <person name="Saski C.A."/>
            <person name="Payton A.C."/>
            <person name="Mcbreen J.C."/>
            <person name="Conrad R.E."/>
            <person name="Kollar L.M."/>
            <person name="Olsson S."/>
            <person name="Huttunen S."/>
            <person name="Landis J.B."/>
            <person name="Wickett N.J."/>
            <person name="Johnson M.G."/>
            <person name="Rensing S.A."/>
            <person name="Grimwood J."/>
            <person name="Schmutz J."/>
            <person name="Mcdaniel S.F."/>
        </authorList>
    </citation>
    <scope>NUCLEOTIDE SEQUENCE</scope>
    <source>
        <strain evidence="2">R40</strain>
    </source>
</reference>
<sequence length="122" mass="14108">MSIAFNAHDIELFTSVSGVGWPYSFWHSTFLWRFGHMTIGGFVVDCCRVCRQFQDRHCKLGLYRVGTINDKASAAEEENIQRDLFKLCPLQALQPSSESQEHRTHLEELKEVGEKGRRYTEP</sequence>
<dbReference type="EMBL" id="CM026426">
    <property type="protein sequence ID" value="KAG0571810.1"/>
    <property type="molecule type" value="Genomic_DNA"/>
</dbReference>
<organism evidence="2 3">
    <name type="scientific">Ceratodon purpureus</name>
    <name type="common">Fire moss</name>
    <name type="synonym">Dicranum purpureum</name>
    <dbReference type="NCBI Taxonomy" id="3225"/>
    <lineage>
        <taxon>Eukaryota</taxon>
        <taxon>Viridiplantae</taxon>
        <taxon>Streptophyta</taxon>
        <taxon>Embryophyta</taxon>
        <taxon>Bryophyta</taxon>
        <taxon>Bryophytina</taxon>
        <taxon>Bryopsida</taxon>
        <taxon>Dicranidae</taxon>
        <taxon>Pseudoditrichales</taxon>
        <taxon>Ditrichaceae</taxon>
        <taxon>Ceratodon</taxon>
    </lineage>
</organism>
<accession>A0A8T0HLT8</accession>
<dbReference type="AlphaFoldDB" id="A0A8T0HLT8"/>
<name>A0A8T0HLT8_CERPU</name>
<evidence type="ECO:0000313" key="2">
    <source>
        <dbReference type="EMBL" id="KAG0571810.1"/>
    </source>
</evidence>
<dbReference type="Proteomes" id="UP000822688">
    <property type="component" value="Chromosome V"/>
</dbReference>